<name>A0ABX1E0T1_9PROT</name>
<dbReference type="InterPro" id="IPR029016">
    <property type="entry name" value="GAF-like_dom_sf"/>
</dbReference>
<dbReference type="Pfam" id="PF01614">
    <property type="entry name" value="IclR_C"/>
    <property type="match status" value="1"/>
</dbReference>
<evidence type="ECO:0000256" key="3">
    <source>
        <dbReference type="ARBA" id="ARBA00023163"/>
    </source>
</evidence>
<dbReference type="PANTHER" id="PTHR30136">
    <property type="entry name" value="HELIX-TURN-HELIX TRANSCRIPTIONAL REGULATOR, ICLR FAMILY"/>
    <property type="match status" value="1"/>
</dbReference>
<feature type="domain" description="IclR-ED" evidence="5">
    <location>
        <begin position="77"/>
        <end position="255"/>
    </location>
</feature>
<dbReference type="InterPro" id="IPR036390">
    <property type="entry name" value="WH_DNA-bd_sf"/>
</dbReference>
<dbReference type="Gene3D" id="1.10.10.10">
    <property type="entry name" value="Winged helix-like DNA-binding domain superfamily/Winged helix DNA-binding domain"/>
    <property type="match status" value="1"/>
</dbReference>
<dbReference type="EMBL" id="JAAVNE010000009">
    <property type="protein sequence ID" value="NKC30766.1"/>
    <property type="molecule type" value="Genomic_DNA"/>
</dbReference>
<dbReference type="SUPFAM" id="SSF46785">
    <property type="entry name" value="Winged helix' DNA-binding domain"/>
    <property type="match status" value="1"/>
</dbReference>
<keyword evidence="1" id="KW-0805">Transcription regulation</keyword>
<keyword evidence="7" id="KW-1185">Reference proteome</keyword>
<evidence type="ECO:0000256" key="2">
    <source>
        <dbReference type="ARBA" id="ARBA00023125"/>
    </source>
</evidence>
<dbReference type="PANTHER" id="PTHR30136:SF35">
    <property type="entry name" value="HTH-TYPE TRANSCRIPTIONAL REGULATOR RV1719"/>
    <property type="match status" value="1"/>
</dbReference>
<dbReference type="InterPro" id="IPR050707">
    <property type="entry name" value="HTH_MetabolicPath_Reg"/>
</dbReference>
<keyword evidence="3" id="KW-0804">Transcription</keyword>
<dbReference type="RefSeq" id="WP_168028981.1">
    <property type="nucleotide sequence ID" value="NZ_JAAVNE010000009.1"/>
</dbReference>
<evidence type="ECO:0000259" key="4">
    <source>
        <dbReference type="PROSITE" id="PS51077"/>
    </source>
</evidence>
<evidence type="ECO:0000313" key="6">
    <source>
        <dbReference type="EMBL" id="NKC30766.1"/>
    </source>
</evidence>
<dbReference type="InterPro" id="IPR014757">
    <property type="entry name" value="Tscrpt_reg_IclR_C"/>
</dbReference>
<proteinExistence type="predicted"/>
<keyword evidence="2" id="KW-0238">DNA-binding</keyword>
<dbReference type="Gene3D" id="3.30.450.40">
    <property type="match status" value="1"/>
</dbReference>
<dbReference type="PROSITE" id="PS51078">
    <property type="entry name" value="ICLR_ED"/>
    <property type="match status" value="1"/>
</dbReference>
<sequence length="255" mass="27679">MKRQMGAGRMDGVVKSAGRVLEIFEFFAHRHAPATVTEVAAALGFPLSSTSVLLKSLLALGYLEYAPRAREYQPTIRFAVLGTWIFDRFFAEEGGIPRVMDALQAETGETIVLAMQHGEYVDYIRILQSIRPVRFHIKPGSRRPIFLPAAGKVLLAQQGEAAVVKLLRGINARGTTPVAVAPLLAELAQIRAQGYATSEASVVPDTAMFAMALPVAPGHRPLALAVSGPLARMRRSRASILRLMRQRLATLSGNP</sequence>
<dbReference type="PROSITE" id="PS51077">
    <property type="entry name" value="HTH_ICLR"/>
    <property type="match status" value="1"/>
</dbReference>
<dbReference type="SUPFAM" id="SSF55781">
    <property type="entry name" value="GAF domain-like"/>
    <property type="match status" value="1"/>
</dbReference>
<accession>A0ABX1E0T1</accession>
<evidence type="ECO:0000313" key="7">
    <source>
        <dbReference type="Proteomes" id="UP000787635"/>
    </source>
</evidence>
<gene>
    <name evidence="6" type="ORF">HEQ75_07815</name>
</gene>
<dbReference type="InterPro" id="IPR005471">
    <property type="entry name" value="Tscrpt_reg_IclR_N"/>
</dbReference>
<dbReference type="InterPro" id="IPR036388">
    <property type="entry name" value="WH-like_DNA-bd_sf"/>
</dbReference>
<evidence type="ECO:0000256" key="1">
    <source>
        <dbReference type="ARBA" id="ARBA00023015"/>
    </source>
</evidence>
<dbReference type="Pfam" id="PF09339">
    <property type="entry name" value="HTH_IclR"/>
    <property type="match status" value="1"/>
</dbReference>
<protein>
    <submittedName>
        <fullName evidence="6">IclR family transcriptional regulator</fullName>
    </submittedName>
</protein>
<dbReference type="Proteomes" id="UP000787635">
    <property type="component" value="Unassembled WGS sequence"/>
</dbReference>
<comment type="caution">
    <text evidence="6">The sequence shown here is derived from an EMBL/GenBank/DDBJ whole genome shotgun (WGS) entry which is preliminary data.</text>
</comment>
<organism evidence="6 7">
    <name type="scientific">Falsiroseomonas selenitidurans</name>
    <dbReference type="NCBI Taxonomy" id="2716335"/>
    <lineage>
        <taxon>Bacteria</taxon>
        <taxon>Pseudomonadati</taxon>
        <taxon>Pseudomonadota</taxon>
        <taxon>Alphaproteobacteria</taxon>
        <taxon>Acetobacterales</taxon>
        <taxon>Roseomonadaceae</taxon>
        <taxon>Falsiroseomonas</taxon>
    </lineage>
</organism>
<feature type="domain" description="HTH iclR-type" evidence="4">
    <location>
        <begin position="14"/>
        <end position="76"/>
    </location>
</feature>
<reference evidence="6 7" key="1">
    <citation type="submission" date="2020-03" db="EMBL/GenBank/DDBJ databases">
        <title>Roseomonas selenitidurans sp. nov. isolated from urban soil.</title>
        <authorList>
            <person name="Liu H."/>
        </authorList>
    </citation>
    <scope>NUCLEOTIDE SEQUENCE [LARGE SCALE GENOMIC DNA]</scope>
    <source>
        <strain evidence="6 7">BU-1</strain>
    </source>
</reference>
<evidence type="ECO:0000259" key="5">
    <source>
        <dbReference type="PROSITE" id="PS51078"/>
    </source>
</evidence>